<dbReference type="RefSeq" id="WP_181951976.1">
    <property type="nucleotide sequence ID" value="NZ_FOSK01000004.1"/>
</dbReference>
<dbReference type="Gene3D" id="3.40.50.1360">
    <property type="match status" value="1"/>
</dbReference>
<dbReference type="Gene3D" id="1.10.10.10">
    <property type="entry name" value="Winged helix-like DNA-binding domain superfamily/Winged helix DNA-binding domain"/>
    <property type="match status" value="1"/>
</dbReference>
<protein>
    <submittedName>
        <fullName evidence="6">DNA-binding transcriptional regulator LsrR, DeoR family</fullName>
    </submittedName>
</protein>
<dbReference type="EMBL" id="FOSK01000004">
    <property type="protein sequence ID" value="SFK36018.1"/>
    <property type="molecule type" value="Genomic_DNA"/>
</dbReference>
<dbReference type="Pfam" id="PF13412">
    <property type="entry name" value="HTH_24"/>
    <property type="match status" value="1"/>
</dbReference>
<evidence type="ECO:0000256" key="1">
    <source>
        <dbReference type="ARBA" id="ARBA00010466"/>
    </source>
</evidence>
<dbReference type="PANTHER" id="PTHR34294:SF1">
    <property type="entry name" value="TRANSCRIPTIONAL REGULATOR LSRR"/>
    <property type="match status" value="1"/>
</dbReference>
<dbReference type="Pfam" id="PF04198">
    <property type="entry name" value="Sugar-bind"/>
    <property type="match status" value="1"/>
</dbReference>
<evidence type="ECO:0000256" key="2">
    <source>
        <dbReference type="ARBA" id="ARBA00023015"/>
    </source>
</evidence>
<evidence type="ECO:0000259" key="5">
    <source>
        <dbReference type="Pfam" id="PF04198"/>
    </source>
</evidence>
<keyword evidence="7" id="KW-1185">Reference proteome</keyword>
<evidence type="ECO:0000313" key="6">
    <source>
        <dbReference type="EMBL" id="SFK36018.1"/>
    </source>
</evidence>
<evidence type="ECO:0000256" key="4">
    <source>
        <dbReference type="ARBA" id="ARBA00023163"/>
    </source>
</evidence>
<dbReference type="Proteomes" id="UP000199598">
    <property type="component" value="Unassembled WGS sequence"/>
</dbReference>
<comment type="similarity">
    <text evidence="1">Belongs to the SorC transcriptional regulatory family.</text>
</comment>
<evidence type="ECO:0000256" key="3">
    <source>
        <dbReference type="ARBA" id="ARBA00023125"/>
    </source>
</evidence>
<dbReference type="InterPro" id="IPR036388">
    <property type="entry name" value="WH-like_DNA-bd_sf"/>
</dbReference>
<reference evidence="6 7" key="1">
    <citation type="submission" date="2016-10" db="EMBL/GenBank/DDBJ databases">
        <authorList>
            <person name="Varghese N."/>
            <person name="Submissions S."/>
        </authorList>
    </citation>
    <scope>NUCLEOTIDE SEQUENCE [LARGE SCALE GENOMIC DNA]</scope>
    <source>
        <strain evidence="6 7">DSM 16392</strain>
    </source>
</reference>
<dbReference type="InterPro" id="IPR007324">
    <property type="entry name" value="Sugar-bd_dom_put"/>
</dbReference>
<feature type="domain" description="Sugar-binding" evidence="5">
    <location>
        <begin position="60"/>
        <end position="313"/>
    </location>
</feature>
<accession>A0A1I3YVY9</accession>
<dbReference type="PANTHER" id="PTHR34294">
    <property type="entry name" value="TRANSCRIPTIONAL REGULATOR-RELATED"/>
    <property type="match status" value="1"/>
</dbReference>
<proteinExistence type="inferred from homology"/>
<gene>
    <name evidence="6" type="ORF">SAMN04488518_104265</name>
</gene>
<keyword evidence="2" id="KW-0805">Transcription regulation</keyword>
<organism evidence="6 7">
    <name type="scientific">Pseudovibrio ascidiaceicola</name>
    <dbReference type="NCBI Taxonomy" id="285279"/>
    <lineage>
        <taxon>Bacteria</taxon>
        <taxon>Pseudomonadati</taxon>
        <taxon>Pseudomonadota</taxon>
        <taxon>Alphaproteobacteria</taxon>
        <taxon>Hyphomicrobiales</taxon>
        <taxon>Stappiaceae</taxon>
        <taxon>Pseudovibrio</taxon>
    </lineage>
</organism>
<evidence type="ECO:0000313" key="7">
    <source>
        <dbReference type="Proteomes" id="UP000199598"/>
    </source>
</evidence>
<dbReference type="InterPro" id="IPR051054">
    <property type="entry name" value="SorC_transcr_regulators"/>
</dbReference>
<dbReference type="InterPro" id="IPR037171">
    <property type="entry name" value="NagB/RpiA_transferase-like"/>
</dbReference>
<comment type="caution">
    <text evidence="6">The sequence shown here is derived from an EMBL/GenBank/DDBJ whole genome shotgun (WGS) entry which is preliminary data.</text>
</comment>
<dbReference type="GO" id="GO:0003677">
    <property type="term" value="F:DNA binding"/>
    <property type="evidence" value="ECO:0007669"/>
    <property type="project" value="UniProtKB-KW"/>
</dbReference>
<keyword evidence="4" id="KW-0804">Transcription</keyword>
<keyword evidence="3 6" id="KW-0238">DNA-binding</keyword>
<sequence>MKADEWTTSLAIRAAWMSFIGRSTQGEIAGRLGVSPAKVHRLIAHAQKEGLIKFHIEARPSECVELEQFLCKRMNLENCFIAPDLGSGDETDSFTAVSSFAGQYLHSLFTTNPPKRIGVGMGRTLQSTIEAMPRVHLPELELLSVSGSLTRRLSANPYDVVQQLCAKTGGEGFYLPVPYIAETKAERDTFVSQGAVQELLARAKAAELFIIGIGSVEKEGHLVQRKLITSEEREELLESGACSDVMGRFVDIDGNEVSCSLNEKAVGLHFDDVRKAHVVAIVGGYRKAKATLAALATGIIKDLIIDEVLARELAGLLKENELEATT</sequence>
<name>A0A1I3YVY9_9HYPH</name>
<dbReference type="SUPFAM" id="SSF100950">
    <property type="entry name" value="NagB/RpiA/CoA transferase-like"/>
    <property type="match status" value="1"/>
</dbReference>